<dbReference type="PANTHER" id="PTHR46246:SF1">
    <property type="entry name" value="GUANOSINE-3',5'-BIS(DIPHOSPHATE) 3'-PYROPHOSPHOHYDROLASE MESH1"/>
    <property type="match status" value="1"/>
</dbReference>
<protein>
    <submittedName>
        <fullName evidence="3">Phosphohydrolase</fullName>
    </submittedName>
</protein>
<reference evidence="3" key="1">
    <citation type="journal article" date="2014" name="Int. J. Syst. Evol. Microbiol.">
        <title>Complete genome sequence of Corynebacterium casei LMG S-19264T (=DSM 44701T), isolated from a smear-ripened cheese.</title>
        <authorList>
            <consortium name="US DOE Joint Genome Institute (JGI-PGF)"/>
            <person name="Walter F."/>
            <person name="Albersmeier A."/>
            <person name="Kalinowski J."/>
            <person name="Ruckert C."/>
        </authorList>
    </citation>
    <scope>NUCLEOTIDE SEQUENCE</scope>
    <source>
        <strain evidence="3">CGMCC 1.12153</strain>
    </source>
</reference>
<comment type="caution">
    <text evidence="3">The sequence shown here is derived from an EMBL/GenBank/DDBJ whole genome shotgun (WGS) entry which is preliminary data.</text>
</comment>
<dbReference type="Pfam" id="PF13328">
    <property type="entry name" value="HD_4"/>
    <property type="match status" value="1"/>
</dbReference>
<dbReference type="InterPro" id="IPR052194">
    <property type="entry name" value="MESH1"/>
</dbReference>
<dbReference type="AlphaFoldDB" id="A0A917BC63"/>
<evidence type="ECO:0000256" key="1">
    <source>
        <dbReference type="SAM" id="MobiDB-lite"/>
    </source>
</evidence>
<dbReference type="EMBL" id="BMEL01000005">
    <property type="protein sequence ID" value="GGF34491.1"/>
    <property type="molecule type" value="Genomic_DNA"/>
</dbReference>
<evidence type="ECO:0000313" key="3">
    <source>
        <dbReference type="EMBL" id="GGF34491.1"/>
    </source>
</evidence>
<dbReference type="GO" id="GO:0008893">
    <property type="term" value="F:guanosine-3',5'-bis(diphosphate) 3'-diphosphatase activity"/>
    <property type="evidence" value="ECO:0007669"/>
    <property type="project" value="TreeGrafter"/>
</dbReference>
<reference evidence="3" key="2">
    <citation type="submission" date="2020-09" db="EMBL/GenBank/DDBJ databases">
        <authorList>
            <person name="Sun Q."/>
            <person name="Zhou Y."/>
        </authorList>
    </citation>
    <scope>NUCLEOTIDE SEQUENCE</scope>
    <source>
        <strain evidence="3">CGMCC 1.12153</strain>
    </source>
</reference>
<accession>A0A917BC63</accession>
<proteinExistence type="predicted"/>
<dbReference type="Proteomes" id="UP000660110">
    <property type="component" value="Unassembled WGS sequence"/>
</dbReference>
<sequence>MIEKAKAFATEAHKGQKRKSSNEDYIVHPIRVAYTLQQAECSKELICAGFLHDVVEDTPYELEDIEKEFGPAVTELVAAHTEDKTKSWHERKAHTIEVVRTGNLEVKSLIVADKWDNLQSIEEGQHKMGEAIWSYFNSSYDQQKWYYQSVANNMWVGIPEKEAPEFFHSYSKTVQRFFT</sequence>
<dbReference type="CDD" id="cd00077">
    <property type="entry name" value="HDc"/>
    <property type="match status" value="1"/>
</dbReference>
<organism evidence="3 4">
    <name type="scientific">Halobacillus andaensis</name>
    <dbReference type="NCBI Taxonomy" id="1176239"/>
    <lineage>
        <taxon>Bacteria</taxon>
        <taxon>Bacillati</taxon>
        <taxon>Bacillota</taxon>
        <taxon>Bacilli</taxon>
        <taxon>Bacillales</taxon>
        <taxon>Bacillaceae</taxon>
        <taxon>Halobacillus</taxon>
    </lineage>
</organism>
<dbReference type="InterPro" id="IPR003607">
    <property type="entry name" value="HD/PDEase_dom"/>
</dbReference>
<evidence type="ECO:0000313" key="4">
    <source>
        <dbReference type="Proteomes" id="UP000660110"/>
    </source>
</evidence>
<name>A0A917BC63_HALAA</name>
<keyword evidence="4" id="KW-1185">Reference proteome</keyword>
<gene>
    <name evidence="3" type="ORF">GCM10010954_36990</name>
</gene>
<dbReference type="RefSeq" id="WP_188379021.1">
    <property type="nucleotide sequence ID" value="NZ_BMEL01000005.1"/>
</dbReference>
<evidence type="ECO:0000259" key="2">
    <source>
        <dbReference type="SMART" id="SM00471"/>
    </source>
</evidence>
<feature type="region of interest" description="Disordered" evidence="1">
    <location>
        <begin position="1"/>
        <end position="20"/>
    </location>
</feature>
<feature type="domain" description="HD/PDEase" evidence="2">
    <location>
        <begin position="21"/>
        <end position="127"/>
    </location>
</feature>
<dbReference type="Gene3D" id="1.10.3210.10">
    <property type="entry name" value="Hypothetical protein af1432"/>
    <property type="match status" value="1"/>
</dbReference>
<dbReference type="PANTHER" id="PTHR46246">
    <property type="entry name" value="GUANOSINE-3',5'-BIS(DIPHOSPHATE) 3'-PYROPHOSPHOHYDROLASE MESH1"/>
    <property type="match status" value="1"/>
</dbReference>
<dbReference type="SUPFAM" id="SSF109604">
    <property type="entry name" value="HD-domain/PDEase-like"/>
    <property type="match status" value="1"/>
</dbReference>
<dbReference type="SMART" id="SM00471">
    <property type="entry name" value="HDc"/>
    <property type="match status" value="1"/>
</dbReference>